<protein>
    <submittedName>
        <fullName evidence="1">Uncharacterized protein</fullName>
    </submittedName>
</protein>
<dbReference type="STRING" id="411467.BACCAP_02120"/>
<comment type="caution">
    <text evidence="1">The sequence shown here is derived from an EMBL/GenBank/DDBJ whole genome shotgun (WGS) entry which is preliminary data.</text>
</comment>
<dbReference type="AlphaFoldDB" id="A6NV85"/>
<gene>
    <name evidence="1" type="ORF">BACCAP_02120</name>
</gene>
<proteinExistence type="predicted"/>
<accession>A6NV85</accession>
<dbReference type="EMBL" id="AAXG02000012">
    <property type="protein sequence ID" value="EDN00286.1"/>
    <property type="molecule type" value="Genomic_DNA"/>
</dbReference>
<reference evidence="1 2" key="1">
    <citation type="submission" date="2007-04" db="EMBL/GenBank/DDBJ databases">
        <authorList>
            <person name="Fulton L."/>
            <person name="Clifton S."/>
            <person name="Fulton B."/>
            <person name="Xu J."/>
            <person name="Minx P."/>
            <person name="Pepin K.H."/>
            <person name="Johnson M."/>
            <person name="Thiruvilangam P."/>
            <person name="Bhonagiri V."/>
            <person name="Nash W.E."/>
            <person name="Mardis E.R."/>
            <person name="Wilson R.K."/>
        </authorList>
    </citation>
    <scope>NUCLEOTIDE SEQUENCE [LARGE SCALE GENOMIC DNA]</scope>
    <source>
        <strain evidence="1 2">ATCC 29799</strain>
    </source>
</reference>
<name>A6NV85_9FIRM</name>
<evidence type="ECO:0000313" key="2">
    <source>
        <dbReference type="Proteomes" id="UP000003639"/>
    </source>
</evidence>
<reference evidence="1 2" key="2">
    <citation type="submission" date="2007-06" db="EMBL/GenBank/DDBJ databases">
        <title>Draft genome sequence of Pseudoflavonifractor capillosus ATCC 29799.</title>
        <authorList>
            <person name="Sudarsanam P."/>
            <person name="Ley R."/>
            <person name="Guruge J."/>
            <person name="Turnbaugh P.J."/>
            <person name="Mahowald M."/>
            <person name="Liep D."/>
            <person name="Gordon J."/>
        </authorList>
    </citation>
    <scope>NUCLEOTIDE SEQUENCE [LARGE SCALE GENOMIC DNA]</scope>
    <source>
        <strain evidence="1 2">ATCC 29799</strain>
    </source>
</reference>
<sequence length="68" mass="7773">MRLAELGGALLRLFPPGALFLHFPGENPVKLCGFLLTFPWGEYMIITSERTCPLQTCGVRLFLRFPRY</sequence>
<evidence type="ECO:0000313" key="1">
    <source>
        <dbReference type="EMBL" id="EDN00286.1"/>
    </source>
</evidence>
<keyword evidence="2" id="KW-1185">Reference proteome</keyword>
<dbReference type="Proteomes" id="UP000003639">
    <property type="component" value="Unassembled WGS sequence"/>
</dbReference>
<organism evidence="1 2">
    <name type="scientific">Pseudoflavonifractor capillosus ATCC 29799</name>
    <dbReference type="NCBI Taxonomy" id="411467"/>
    <lineage>
        <taxon>Bacteria</taxon>
        <taxon>Bacillati</taxon>
        <taxon>Bacillota</taxon>
        <taxon>Clostridia</taxon>
        <taxon>Eubacteriales</taxon>
        <taxon>Oscillospiraceae</taxon>
        <taxon>Pseudoflavonifractor</taxon>
    </lineage>
</organism>